<evidence type="ECO:0000256" key="7">
    <source>
        <dbReference type="ARBA" id="ARBA00049360"/>
    </source>
</evidence>
<keyword evidence="4" id="KW-0378">Hydrolase</keyword>
<feature type="compositionally biased region" description="Basic and acidic residues" evidence="9">
    <location>
        <begin position="330"/>
        <end position="353"/>
    </location>
</feature>
<keyword evidence="5 8" id="KW-0067">ATP-binding</keyword>
<evidence type="ECO:0000256" key="1">
    <source>
        <dbReference type="ARBA" id="ARBA00001946"/>
    </source>
</evidence>
<evidence type="ECO:0000256" key="8">
    <source>
        <dbReference type="RuleBase" id="RU003651"/>
    </source>
</evidence>
<dbReference type="Pfam" id="PF00004">
    <property type="entry name" value="AAA"/>
    <property type="match status" value="1"/>
</dbReference>
<proteinExistence type="inferred from homology"/>
<comment type="cofactor">
    <cofactor evidence="1">
        <name>Mg(2+)</name>
        <dbReference type="ChEBI" id="CHEBI:18420"/>
    </cofactor>
</comment>
<dbReference type="EMBL" id="JAEACU010000004">
    <property type="protein sequence ID" value="KAH7532590.1"/>
    <property type="molecule type" value="Genomic_DNA"/>
</dbReference>
<dbReference type="InterPro" id="IPR003959">
    <property type="entry name" value="ATPase_AAA_core"/>
</dbReference>
<dbReference type="Gene3D" id="3.40.50.300">
    <property type="entry name" value="P-loop containing nucleotide triphosphate hydrolases"/>
    <property type="match status" value="1"/>
</dbReference>
<dbReference type="PANTHER" id="PTHR23070">
    <property type="entry name" value="BCS1 AAA-TYPE ATPASE"/>
    <property type="match status" value="1"/>
</dbReference>
<evidence type="ECO:0000259" key="10">
    <source>
        <dbReference type="SMART" id="SM00382"/>
    </source>
</evidence>
<reference evidence="11" key="1">
    <citation type="journal article" date="2021" name="Front. Plant Sci.">
        <title>Chromosome-Scale Genome Assembly for Chinese Sour Jujube and Insights Into Its Genome Evolution and Domestication Signature.</title>
        <authorList>
            <person name="Shen L.-Y."/>
            <person name="Luo H."/>
            <person name="Wang X.-L."/>
            <person name="Wang X.-M."/>
            <person name="Qiu X.-J."/>
            <person name="Liu H."/>
            <person name="Zhou S.-S."/>
            <person name="Jia K.-H."/>
            <person name="Nie S."/>
            <person name="Bao Y.-T."/>
            <person name="Zhang R.-G."/>
            <person name="Yun Q.-Z."/>
            <person name="Chai Y.-H."/>
            <person name="Lu J.-Y."/>
            <person name="Li Y."/>
            <person name="Zhao S.-W."/>
            <person name="Mao J.-F."/>
            <person name="Jia S.-G."/>
            <person name="Mao Y.-M."/>
        </authorList>
    </citation>
    <scope>NUCLEOTIDE SEQUENCE</scope>
    <source>
        <strain evidence="11">AT0</strain>
        <tissue evidence="11">Leaf</tissue>
    </source>
</reference>
<dbReference type="PROSITE" id="PS00674">
    <property type="entry name" value="AAA"/>
    <property type="match status" value="1"/>
</dbReference>
<feature type="domain" description="AAA+ ATPase" evidence="10">
    <location>
        <begin position="144"/>
        <end position="292"/>
    </location>
</feature>
<dbReference type="FunFam" id="3.40.50.300:FF:001122">
    <property type="entry name" value="AAA-ATPase ASD, mitochondrial"/>
    <property type="match status" value="1"/>
</dbReference>
<dbReference type="GO" id="GO:0005524">
    <property type="term" value="F:ATP binding"/>
    <property type="evidence" value="ECO:0007669"/>
    <property type="project" value="UniProtKB-KW"/>
</dbReference>
<sequence length="378" mass="44084">MHPFIQINFYEYNDDYRYRRSQVYVTIQTYLSASPFSNRAKRLKAHETKDCRTFILSMDDNQEIIEEFQGVKEGKAIALRNRQLKLYTNNGAERSTSSWSHVAFQHPATFETLAMDPRKEEEIINDLDKFIQGKEYYNRIGKTWKRGYLLYGPLGTGKSTMISTMANYLKYDIYDLELTAVKDNVDLRKLLIDTSNKSIIVIEDIDCSLDLTAQRKEKAKKEDKISSKKEQEEEKKKSMVTLSGLLNCIDGIWSSCGGERLVVFTTNYVDKLDPALIRRGRMDKHIEFSYCCFEAFKVLAKNYLEISSHPYAETCLNNLTQALEMVKEETRKKAEEKEAKLKAEEEEKLKADKEENEENESENLIKKMWNAMAQYQHT</sequence>
<dbReference type="SUPFAM" id="SSF52540">
    <property type="entry name" value="P-loop containing nucleoside triphosphate hydrolases"/>
    <property type="match status" value="1"/>
</dbReference>
<comment type="caution">
    <text evidence="11">The sequence shown here is derived from an EMBL/GenBank/DDBJ whole genome shotgun (WGS) entry which is preliminary data.</text>
</comment>
<protein>
    <recommendedName>
        <fullName evidence="10">AAA+ ATPase domain-containing protein</fullName>
    </recommendedName>
</protein>
<dbReference type="GO" id="GO:0006950">
    <property type="term" value="P:response to stress"/>
    <property type="evidence" value="ECO:0007669"/>
    <property type="project" value="UniProtKB-ARBA"/>
</dbReference>
<dbReference type="InterPro" id="IPR025753">
    <property type="entry name" value="AAA_N_dom"/>
</dbReference>
<evidence type="ECO:0000256" key="6">
    <source>
        <dbReference type="ARBA" id="ARBA00022842"/>
    </source>
</evidence>
<comment type="catalytic activity">
    <reaction evidence="7">
        <text>ATP + H2O = ADP + phosphate + H(+)</text>
        <dbReference type="Rhea" id="RHEA:13065"/>
        <dbReference type="ChEBI" id="CHEBI:15377"/>
        <dbReference type="ChEBI" id="CHEBI:15378"/>
        <dbReference type="ChEBI" id="CHEBI:30616"/>
        <dbReference type="ChEBI" id="CHEBI:43474"/>
        <dbReference type="ChEBI" id="CHEBI:456216"/>
    </reaction>
</comment>
<dbReference type="AlphaFoldDB" id="A0A978VHM1"/>
<evidence type="ECO:0000256" key="5">
    <source>
        <dbReference type="ARBA" id="ARBA00022840"/>
    </source>
</evidence>
<evidence type="ECO:0000313" key="11">
    <source>
        <dbReference type="EMBL" id="KAH7532590.1"/>
    </source>
</evidence>
<dbReference type="InterPro" id="IPR050747">
    <property type="entry name" value="Mitochondrial_chaperone_BCS1"/>
</dbReference>
<evidence type="ECO:0000256" key="2">
    <source>
        <dbReference type="ARBA" id="ARBA00007448"/>
    </source>
</evidence>
<evidence type="ECO:0000256" key="3">
    <source>
        <dbReference type="ARBA" id="ARBA00022741"/>
    </source>
</evidence>
<dbReference type="Pfam" id="PF25568">
    <property type="entry name" value="AAA_lid_At3g28540"/>
    <property type="match status" value="1"/>
</dbReference>
<dbReference type="GO" id="GO:0016887">
    <property type="term" value="F:ATP hydrolysis activity"/>
    <property type="evidence" value="ECO:0007669"/>
    <property type="project" value="InterPro"/>
</dbReference>
<accession>A0A978VHM1</accession>
<dbReference type="InterPro" id="IPR027417">
    <property type="entry name" value="P-loop_NTPase"/>
</dbReference>
<dbReference type="InterPro" id="IPR058017">
    <property type="entry name" value="At3g28540-like_C"/>
</dbReference>
<evidence type="ECO:0000313" key="12">
    <source>
        <dbReference type="Proteomes" id="UP000813462"/>
    </source>
</evidence>
<dbReference type="Pfam" id="PF14363">
    <property type="entry name" value="AAA_assoc"/>
    <property type="match status" value="1"/>
</dbReference>
<gene>
    <name evidence="11" type="ORF">FEM48_Zijuj04G0037500</name>
</gene>
<dbReference type="InterPro" id="IPR003960">
    <property type="entry name" value="ATPase_AAA_CS"/>
</dbReference>
<name>A0A978VHM1_ZIZJJ</name>
<evidence type="ECO:0000256" key="4">
    <source>
        <dbReference type="ARBA" id="ARBA00022801"/>
    </source>
</evidence>
<evidence type="ECO:0000256" key="9">
    <source>
        <dbReference type="SAM" id="MobiDB-lite"/>
    </source>
</evidence>
<keyword evidence="3 8" id="KW-0547">Nucleotide-binding</keyword>
<dbReference type="Proteomes" id="UP000813462">
    <property type="component" value="Unassembled WGS sequence"/>
</dbReference>
<dbReference type="CDD" id="cd19510">
    <property type="entry name" value="RecA-like_BCS1"/>
    <property type="match status" value="1"/>
</dbReference>
<organism evidence="11 12">
    <name type="scientific">Ziziphus jujuba var. spinosa</name>
    <dbReference type="NCBI Taxonomy" id="714518"/>
    <lineage>
        <taxon>Eukaryota</taxon>
        <taxon>Viridiplantae</taxon>
        <taxon>Streptophyta</taxon>
        <taxon>Embryophyta</taxon>
        <taxon>Tracheophyta</taxon>
        <taxon>Spermatophyta</taxon>
        <taxon>Magnoliopsida</taxon>
        <taxon>eudicotyledons</taxon>
        <taxon>Gunneridae</taxon>
        <taxon>Pentapetalae</taxon>
        <taxon>rosids</taxon>
        <taxon>fabids</taxon>
        <taxon>Rosales</taxon>
        <taxon>Rhamnaceae</taxon>
        <taxon>Paliureae</taxon>
        <taxon>Ziziphus</taxon>
    </lineage>
</organism>
<dbReference type="SMART" id="SM00382">
    <property type="entry name" value="AAA"/>
    <property type="match status" value="1"/>
</dbReference>
<keyword evidence="6" id="KW-0460">Magnesium</keyword>
<dbReference type="InterPro" id="IPR003593">
    <property type="entry name" value="AAA+_ATPase"/>
</dbReference>
<comment type="similarity">
    <text evidence="2">Belongs to the AAA ATPase family. BCS1 subfamily.</text>
</comment>
<feature type="region of interest" description="Disordered" evidence="9">
    <location>
        <begin position="330"/>
        <end position="365"/>
    </location>
</feature>